<gene>
    <name evidence="1" type="ORF">RFI_02018</name>
</gene>
<reference evidence="1 2" key="1">
    <citation type="journal article" date="2013" name="Curr. Biol.">
        <title>The Genome of the Foraminiferan Reticulomyxa filosa.</title>
        <authorList>
            <person name="Glockner G."/>
            <person name="Hulsmann N."/>
            <person name="Schleicher M."/>
            <person name="Noegel A.A."/>
            <person name="Eichinger L."/>
            <person name="Gallinger C."/>
            <person name="Pawlowski J."/>
            <person name="Sierra R."/>
            <person name="Euteneuer U."/>
            <person name="Pillet L."/>
            <person name="Moustafa A."/>
            <person name="Platzer M."/>
            <person name="Groth M."/>
            <person name="Szafranski K."/>
            <person name="Schliwa M."/>
        </authorList>
    </citation>
    <scope>NUCLEOTIDE SEQUENCE [LARGE SCALE GENOMIC DNA]</scope>
</reference>
<accession>X6PBK0</accession>
<evidence type="ECO:0000313" key="1">
    <source>
        <dbReference type="EMBL" id="ETO35057.1"/>
    </source>
</evidence>
<sequence length="229" mass="25988">MKEKEIALDMTQKCLFALSFLVLFFSGQQVFKVIFGNILEEGYNRYKCPSLSFELVQTYSCLTSKTRKAKEKKMSDDHALAADEKVVYTSAERGGAYNCLRTLWCGCCEPYHVITNKWVKEDYWKGCSTYTDSMSMESISDVKRLQSCWCVLGSCCCSCCIFDMADVVVYGSDASTKSKNGWRLKNVANSERVTDDLTKILQAINADFRQKGRNLGKKLQEVKDKADVE</sequence>
<organism evidence="1 2">
    <name type="scientific">Reticulomyxa filosa</name>
    <dbReference type="NCBI Taxonomy" id="46433"/>
    <lineage>
        <taxon>Eukaryota</taxon>
        <taxon>Sar</taxon>
        <taxon>Rhizaria</taxon>
        <taxon>Retaria</taxon>
        <taxon>Foraminifera</taxon>
        <taxon>Monothalamids</taxon>
        <taxon>Reticulomyxidae</taxon>
        <taxon>Reticulomyxa</taxon>
    </lineage>
</organism>
<protein>
    <submittedName>
        <fullName evidence="1">Uncharacterized protein</fullName>
    </submittedName>
</protein>
<dbReference type="EMBL" id="ASPP01001994">
    <property type="protein sequence ID" value="ETO35057.1"/>
    <property type="molecule type" value="Genomic_DNA"/>
</dbReference>
<evidence type="ECO:0000313" key="2">
    <source>
        <dbReference type="Proteomes" id="UP000023152"/>
    </source>
</evidence>
<proteinExistence type="predicted"/>
<keyword evidence="2" id="KW-1185">Reference proteome</keyword>
<dbReference type="AlphaFoldDB" id="X6PBK0"/>
<dbReference type="Proteomes" id="UP000023152">
    <property type="component" value="Unassembled WGS sequence"/>
</dbReference>
<comment type="caution">
    <text evidence="1">The sequence shown here is derived from an EMBL/GenBank/DDBJ whole genome shotgun (WGS) entry which is preliminary data.</text>
</comment>
<name>X6PBK0_RETFI</name>